<keyword evidence="2" id="KW-1185">Reference proteome</keyword>
<accession>A0A937FVC3</accession>
<comment type="caution">
    <text evidence="1">The sequence shown here is derived from an EMBL/GenBank/DDBJ whole genome shotgun (WGS) entry which is preliminary data.</text>
</comment>
<dbReference type="Proteomes" id="UP000614216">
    <property type="component" value="Unassembled WGS sequence"/>
</dbReference>
<proteinExistence type="predicted"/>
<protein>
    <submittedName>
        <fullName evidence="1">Uncharacterized protein</fullName>
    </submittedName>
</protein>
<dbReference type="AlphaFoldDB" id="A0A937FVC3"/>
<reference evidence="1" key="1">
    <citation type="submission" date="2021-01" db="EMBL/GenBank/DDBJ databases">
        <title>Fulvivirga kasyanovii gen. nov., sp nov., a novel member of the phylum Bacteroidetes isolated from seawater in a mussel farm.</title>
        <authorList>
            <person name="Zhao L.-H."/>
            <person name="Wang Z.-J."/>
        </authorList>
    </citation>
    <scope>NUCLEOTIDE SEQUENCE</scope>
    <source>
        <strain evidence="1">29W222</strain>
    </source>
</reference>
<organism evidence="1 2">
    <name type="scientific">Fulvivirga marina</name>
    <dbReference type="NCBI Taxonomy" id="2494733"/>
    <lineage>
        <taxon>Bacteria</taxon>
        <taxon>Pseudomonadati</taxon>
        <taxon>Bacteroidota</taxon>
        <taxon>Cytophagia</taxon>
        <taxon>Cytophagales</taxon>
        <taxon>Fulvivirgaceae</taxon>
        <taxon>Fulvivirga</taxon>
    </lineage>
</organism>
<evidence type="ECO:0000313" key="2">
    <source>
        <dbReference type="Proteomes" id="UP000614216"/>
    </source>
</evidence>
<gene>
    <name evidence="1" type="ORF">JMN32_05045</name>
</gene>
<sequence length="94" mass="10809">MIYKEKELTSFEMNVLKLHVYHGYNKIKALLEVFSKYTSLKNSELDIVNSGFWARPSVQRQLRKMQGDNDAASLCEPAIGTLYNHSEGIEMILL</sequence>
<dbReference type="RefSeq" id="WP_202855202.1">
    <property type="nucleotide sequence ID" value="NZ_JAEUGD010000016.1"/>
</dbReference>
<dbReference type="EMBL" id="JAEUGD010000016">
    <property type="protein sequence ID" value="MBL6445663.1"/>
    <property type="molecule type" value="Genomic_DNA"/>
</dbReference>
<name>A0A937FVC3_9BACT</name>
<evidence type="ECO:0000313" key="1">
    <source>
        <dbReference type="EMBL" id="MBL6445663.1"/>
    </source>
</evidence>